<proteinExistence type="predicted"/>
<comment type="caution">
    <text evidence="1">The sequence shown here is derived from an EMBL/GenBank/DDBJ whole genome shotgun (WGS) entry which is preliminary data.</text>
</comment>
<dbReference type="InterPro" id="IPR032721">
    <property type="entry name" value="Toxin-deaminase"/>
</dbReference>
<feature type="non-terminal residue" evidence="1">
    <location>
        <position position="1"/>
    </location>
</feature>
<dbReference type="EMBL" id="WHJH01000149">
    <property type="protein sequence ID" value="NHZ93978.1"/>
    <property type="molecule type" value="Genomic_DNA"/>
</dbReference>
<accession>A0ABX0P3T2</accession>
<evidence type="ECO:0000313" key="1">
    <source>
        <dbReference type="EMBL" id="NHZ93978.1"/>
    </source>
</evidence>
<keyword evidence="2" id="KW-1185">Reference proteome</keyword>
<protein>
    <submittedName>
        <fullName evidence="1">Uncharacterized protein</fullName>
    </submittedName>
</protein>
<dbReference type="Proteomes" id="UP000609726">
    <property type="component" value="Unassembled WGS sequence"/>
</dbReference>
<gene>
    <name evidence="1" type="ORF">F2P45_34045</name>
</gene>
<evidence type="ECO:0000313" key="2">
    <source>
        <dbReference type="Proteomes" id="UP000609726"/>
    </source>
</evidence>
<sequence>ASVYRLGAYSAIEAEFASLSGQFSQKLGASAYDAKLANFVNGANTIAGLEVGTAQRVRVLHNIEATRAGNASSNFEVHGTVSRLVDERLRLGLTSNGSRQRNLAVADYSIESHQGTLAALSNTHSPVGTVGMPQERFFSTFSTPAHHNRALDSEMKIFESFARQHNPNGLAVVQDVRGHMNLMSELKICPSCNGGLRQFETMFPNVKVDIHTGPNVSKPRFK</sequence>
<dbReference type="Pfam" id="PF14424">
    <property type="entry name" value="Toxin-deaminase"/>
    <property type="match status" value="1"/>
</dbReference>
<dbReference type="RefSeq" id="WP_166882654.1">
    <property type="nucleotide sequence ID" value="NZ_WHJH01000149.1"/>
</dbReference>
<reference evidence="1 2" key="1">
    <citation type="submission" date="2019-10" db="EMBL/GenBank/DDBJ databases">
        <title>Taxonomy of Antarctic Massilia spp.: description of Massilia rubra sp. nov., Massilia aquatica sp. nov., Massilia mucilaginosa sp. nov., Massilia frigida sp. nov. isolated from streams, lakes and regoliths.</title>
        <authorList>
            <person name="Holochova P."/>
            <person name="Sedlacek I."/>
            <person name="Kralova S."/>
            <person name="Maslanova I."/>
            <person name="Busse H.-J."/>
            <person name="Stankova E."/>
            <person name="Vrbovska V."/>
            <person name="Kovarovic V."/>
            <person name="Bartak M."/>
            <person name="Svec P."/>
            <person name="Pantucek R."/>
        </authorList>
    </citation>
    <scope>NUCLEOTIDE SEQUENCE [LARGE SCALE GENOMIC DNA]</scope>
    <source>
        <strain evidence="1 2">CCM 8733</strain>
    </source>
</reference>
<name>A0ABX0P3T2_9BURK</name>
<organism evidence="1 2">
    <name type="scientific">Massilia mucilaginosa</name>
    <dbReference type="NCBI Taxonomy" id="2609282"/>
    <lineage>
        <taxon>Bacteria</taxon>
        <taxon>Pseudomonadati</taxon>
        <taxon>Pseudomonadota</taxon>
        <taxon>Betaproteobacteria</taxon>
        <taxon>Burkholderiales</taxon>
        <taxon>Oxalobacteraceae</taxon>
        <taxon>Telluria group</taxon>
        <taxon>Massilia</taxon>
    </lineage>
</organism>